<dbReference type="GO" id="GO:0016787">
    <property type="term" value="F:hydrolase activity"/>
    <property type="evidence" value="ECO:0007669"/>
    <property type="project" value="UniProtKB-KW"/>
</dbReference>
<keyword evidence="6" id="KW-0460">Magnesium</keyword>
<dbReference type="EMBL" id="SDLO01000020">
    <property type="protein sequence ID" value="TDK86156.1"/>
    <property type="molecule type" value="Genomic_DNA"/>
</dbReference>
<keyword evidence="3" id="KW-0540">Nuclease</keyword>
<dbReference type="GO" id="GO:0046872">
    <property type="term" value="F:metal ion binding"/>
    <property type="evidence" value="ECO:0007669"/>
    <property type="project" value="UniProtKB-KW"/>
</dbReference>
<dbReference type="Proteomes" id="UP000294929">
    <property type="component" value="Unassembled WGS sequence"/>
</dbReference>
<dbReference type="InterPro" id="IPR029060">
    <property type="entry name" value="PIN-like_dom_sf"/>
</dbReference>
<reference evidence="9 10" key="1">
    <citation type="submission" date="2019-01" db="EMBL/GenBank/DDBJ databases">
        <title>High-quality-draft genome sequences of five non-tuberculosis mycobacteriaceae isolated from a nosocomial environment.</title>
        <authorList>
            <person name="Tiago I."/>
            <person name="Alarico S."/>
            <person name="Pereira S.G."/>
            <person name="Coelho C."/>
            <person name="Maranha A."/>
            <person name="Empadinhas N."/>
        </authorList>
    </citation>
    <scope>NUCLEOTIDE SEQUENCE [LARGE SCALE GENOMIC DNA]</scope>
    <source>
        <strain evidence="9 10">24AIII</strain>
    </source>
</reference>
<dbReference type="Pfam" id="PF01850">
    <property type="entry name" value="PIN"/>
    <property type="match status" value="1"/>
</dbReference>
<comment type="caution">
    <text evidence="9">The sequence shown here is derived from an EMBL/GenBank/DDBJ whole genome shotgun (WGS) entry which is preliminary data.</text>
</comment>
<keyword evidence="4" id="KW-0479">Metal-binding</keyword>
<organism evidence="9 10">
    <name type="scientific">Mycolicibacterium mucogenicum</name>
    <name type="common">Mycobacterium mucogenicum</name>
    <dbReference type="NCBI Taxonomy" id="56689"/>
    <lineage>
        <taxon>Bacteria</taxon>
        <taxon>Bacillati</taxon>
        <taxon>Actinomycetota</taxon>
        <taxon>Actinomycetes</taxon>
        <taxon>Mycobacteriales</taxon>
        <taxon>Mycobacteriaceae</taxon>
        <taxon>Mycolicibacterium</taxon>
    </lineage>
</organism>
<dbReference type="InterPro" id="IPR050556">
    <property type="entry name" value="Type_II_TA_system_RNase"/>
</dbReference>
<keyword evidence="2" id="KW-1277">Toxin-antitoxin system</keyword>
<protein>
    <submittedName>
        <fullName evidence="9">Type II toxin-antitoxin system VapC family toxin</fullName>
    </submittedName>
</protein>
<evidence type="ECO:0000313" key="9">
    <source>
        <dbReference type="EMBL" id="TDK86156.1"/>
    </source>
</evidence>
<evidence type="ECO:0000256" key="3">
    <source>
        <dbReference type="ARBA" id="ARBA00022722"/>
    </source>
</evidence>
<gene>
    <name evidence="9" type="ORF">EUA03_20780</name>
</gene>
<dbReference type="InterPro" id="IPR002716">
    <property type="entry name" value="PIN_dom"/>
</dbReference>
<evidence type="ECO:0000256" key="5">
    <source>
        <dbReference type="ARBA" id="ARBA00022801"/>
    </source>
</evidence>
<evidence type="ECO:0000259" key="8">
    <source>
        <dbReference type="Pfam" id="PF01850"/>
    </source>
</evidence>
<dbReference type="AlphaFoldDB" id="A0A4R5WAB2"/>
<evidence type="ECO:0000256" key="1">
    <source>
        <dbReference type="ARBA" id="ARBA00001946"/>
    </source>
</evidence>
<sequence>MSRPGATVVDTDVFSRVYVNPVAADSRAQEWRDVLAGRPTVISFQTQGEVLSGARQANWGAARMVRLLEVLQRTPTIYADVDVIGAYAALSADCRAEGHPLHDKIHTADRWIAACAIAKHFELLSGDAIFQGAPNLNVLN</sequence>
<keyword evidence="5" id="KW-0378">Hydrolase</keyword>
<dbReference type="PANTHER" id="PTHR33653:SF1">
    <property type="entry name" value="RIBONUCLEASE VAPC2"/>
    <property type="match status" value="1"/>
</dbReference>
<evidence type="ECO:0000256" key="6">
    <source>
        <dbReference type="ARBA" id="ARBA00022842"/>
    </source>
</evidence>
<feature type="domain" description="PIN" evidence="8">
    <location>
        <begin position="8"/>
        <end position="131"/>
    </location>
</feature>
<accession>A0A4R5WAB2</accession>
<comment type="cofactor">
    <cofactor evidence="1">
        <name>Mg(2+)</name>
        <dbReference type="ChEBI" id="CHEBI:18420"/>
    </cofactor>
</comment>
<dbReference type="Gene3D" id="3.40.50.1010">
    <property type="entry name" value="5'-nuclease"/>
    <property type="match status" value="1"/>
</dbReference>
<comment type="similarity">
    <text evidence="7">Belongs to the PINc/VapC protein family.</text>
</comment>
<evidence type="ECO:0000256" key="7">
    <source>
        <dbReference type="ARBA" id="ARBA00038093"/>
    </source>
</evidence>
<dbReference type="GO" id="GO:0004518">
    <property type="term" value="F:nuclease activity"/>
    <property type="evidence" value="ECO:0007669"/>
    <property type="project" value="UniProtKB-KW"/>
</dbReference>
<dbReference type="SUPFAM" id="SSF88723">
    <property type="entry name" value="PIN domain-like"/>
    <property type="match status" value="1"/>
</dbReference>
<proteinExistence type="inferred from homology"/>
<evidence type="ECO:0000256" key="2">
    <source>
        <dbReference type="ARBA" id="ARBA00022649"/>
    </source>
</evidence>
<dbReference type="PANTHER" id="PTHR33653">
    <property type="entry name" value="RIBONUCLEASE VAPC2"/>
    <property type="match status" value="1"/>
</dbReference>
<name>A0A4R5WAB2_MYCMU</name>
<evidence type="ECO:0000313" key="10">
    <source>
        <dbReference type="Proteomes" id="UP000294929"/>
    </source>
</evidence>
<evidence type="ECO:0000256" key="4">
    <source>
        <dbReference type="ARBA" id="ARBA00022723"/>
    </source>
</evidence>